<keyword evidence="5" id="KW-1185">Reference proteome</keyword>
<dbReference type="Proteomes" id="UP000054804">
    <property type="component" value="Unassembled WGS sequence"/>
</dbReference>
<proteinExistence type="predicted"/>
<evidence type="ECO:0000313" key="4">
    <source>
        <dbReference type="EMBL" id="KUF13664.1"/>
    </source>
</evidence>
<dbReference type="SUPFAM" id="SSF53756">
    <property type="entry name" value="UDP-Glycosyltransferase/glycogen phosphorylase"/>
    <property type="match status" value="1"/>
</dbReference>
<keyword evidence="2 4" id="KW-0808">Transferase</keyword>
<gene>
    <name evidence="4" type="ORF">AT728_34665</name>
</gene>
<evidence type="ECO:0000256" key="2">
    <source>
        <dbReference type="ARBA" id="ARBA00022679"/>
    </source>
</evidence>
<dbReference type="Pfam" id="PF00534">
    <property type="entry name" value="Glycos_transf_1"/>
    <property type="match status" value="1"/>
</dbReference>
<reference evidence="4 5" key="1">
    <citation type="submission" date="2015-12" db="EMBL/GenBank/DDBJ databases">
        <title>Draft genome sequence of Streptomyces silvensis ATCC 53525, a producer of novel hormone antagonists.</title>
        <authorList>
            <person name="Johnston C.W."/>
            <person name="Li Y."/>
            <person name="Magarvey N.A."/>
        </authorList>
    </citation>
    <scope>NUCLEOTIDE SEQUENCE [LARGE SCALE GENOMIC DNA]</scope>
    <source>
        <strain evidence="4 5">ATCC 53525</strain>
    </source>
</reference>
<evidence type="ECO:0000313" key="5">
    <source>
        <dbReference type="Proteomes" id="UP000054804"/>
    </source>
</evidence>
<sequence>MKVVFLLHNAYGVGGTIRTTLNLAAALADRHHVTVVSLQRHRETPRFTLDPRVTLVPLVDLRPESADAADPLLAEPARAFPSAEGRHRQYSRLHDARAAACLRDCDADVIIGTRPGLNVYLARYGPRGALRIAQEHLRHDAHSKRLRGQLAPHYRKLDALVTTTEADAAVYRERMALPGVRVLAVPNMVPAPDVQPSDGTAKVVAAAGRLVPGKRFDLLVQAFATVAEQHPDWRLRIYGGGTQKEPLQDLIDELGLGGNVELAGVRSPIEAEFARASIAASASDAESFGMTLVEAMRCGVPVVSTDCPLGPAEIITDGHDGRLVPRGDAPALAKALIELIEDPGARRAMGAAALESARRYDPAPIAARHERLFAELRTARRKRAVRQAPKRAVRRARKLAGRVLRRLRPAR</sequence>
<dbReference type="EMBL" id="LOCL01000073">
    <property type="protein sequence ID" value="KUF13664.1"/>
    <property type="molecule type" value="Genomic_DNA"/>
</dbReference>
<comment type="caution">
    <text evidence="4">The sequence shown here is derived from an EMBL/GenBank/DDBJ whole genome shotgun (WGS) entry which is preliminary data.</text>
</comment>
<accession>A0A0W7WSY4</accession>
<dbReference type="AlphaFoldDB" id="A0A0W7WSY4"/>
<dbReference type="STRING" id="1765722.AT728_34665"/>
<name>A0A0W7WSY4_9ACTN</name>
<protein>
    <recommendedName>
        <fullName evidence="1">D-inositol 3-phosphate glycosyltransferase</fullName>
    </recommendedName>
</protein>
<dbReference type="GO" id="GO:0016757">
    <property type="term" value="F:glycosyltransferase activity"/>
    <property type="evidence" value="ECO:0007669"/>
    <property type="project" value="InterPro"/>
</dbReference>
<feature type="domain" description="Glycosyl transferase family 1" evidence="3">
    <location>
        <begin position="195"/>
        <end position="353"/>
    </location>
</feature>
<dbReference type="OrthoDB" id="570545at2"/>
<evidence type="ECO:0000256" key="1">
    <source>
        <dbReference type="ARBA" id="ARBA00021292"/>
    </source>
</evidence>
<organism evidence="4 5">
    <name type="scientific">Streptomyces silvensis</name>
    <dbReference type="NCBI Taxonomy" id="1765722"/>
    <lineage>
        <taxon>Bacteria</taxon>
        <taxon>Bacillati</taxon>
        <taxon>Actinomycetota</taxon>
        <taxon>Actinomycetes</taxon>
        <taxon>Kitasatosporales</taxon>
        <taxon>Streptomycetaceae</taxon>
        <taxon>Streptomyces</taxon>
    </lineage>
</organism>
<dbReference type="PANTHER" id="PTHR12526:SF627">
    <property type="entry name" value="D-RHAMNOSYLTRANSFERASE WBPZ"/>
    <property type="match status" value="1"/>
</dbReference>
<dbReference type="InterPro" id="IPR001296">
    <property type="entry name" value="Glyco_trans_1"/>
</dbReference>
<dbReference type="Gene3D" id="3.40.50.2000">
    <property type="entry name" value="Glycogen Phosphorylase B"/>
    <property type="match status" value="2"/>
</dbReference>
<dbReference type="CDD" id="cd03820">
    <property type="entry name" value="GT4_AmsD-like"/>
    <property type="match status" value="1"/>
</dbReference>
<evidence type="ECO:0000259" key="3">
    <source>
        <dbReference type="Pfam" id="PF00534"/>
    </source>
</evidence>
<dbReference type="PANTHER" id="PTHR12526">
    <property type="entry name" value="GLYCOSYLTRANSFERASE"/>
    <property type="match status" value="1"/>
</dbReference>